<reference evidence="2" key="1">
    <citation type="submission" date="2019-09" db="EMBL/GenBank/DDBJ databases">
        <title>Characterisation of the sponge microbiome using genome-centric metagenomics.</title>
        <authorList>
            <person name="Engelberts J.P."/>
            <person name="Robbins S.J."/>
            <person name="De Goeij J.M."/>
            <person name="Aranda M."/>
            <person name="Bell S.C."/>
            <person name="Webster N.S."/>
        </authorList>
    </citation>
    <scope>NUCLEOTIDE SEQUENCE</scope>
    <source>
        <strain evidence="2">SB0662_bin_9</strain>
    </source>
</reference>
<dbReference type="GO" id="GO:0046872">
    <property type="term" value="F:metal ion binding"/>
    <property type="evidence" value="ECO:0007669"/>
    <property type="project" value="InterPro"/>
</dbReference>
<dbReference type="InterPro" id="IPR007863">
    <property type="entry name" value="Peptidase_M16_C"/>
</dbReference>
<dbReference type="FunFam" id="3.30.830.10:FF:000034">
    <property type="entry name" value="presequence protease 1, chloroplastic/mitochondrial"/>
    <property type="match status" value="1"/>
</dbReference>
<feature type="domain" description="Peptidase M16C associated" evidence="1">
    <location>
        <begin position="461"/>
        <end position="710"/>
    </location>
</feature>
<dbReference type="EMBL" id="VXPY01000013">
    <property type="protein sequence ID" value="MYD89007.1"/>
    <property type="molecule type" value="Genomic_DNA"/>
</dbReference>
<dbReference type="PANTHER" id="PTHR43016:SF13">
    <property type="entry name" value="PRESEQUENCE PROTEASE, MITOCHONDRIAL"/>
    <property type="match status" value="1"/>
</dbReference>
<evidence type="ECO:0000313" key="2">
    <source>
        <dbReference type="EMBL" id="MYD89007.1"/>
    </source>
</evidence>
<dbReference type="InterPro" id="IPR011765">
    <property type="entry name" value="Pept_M16_N"/>
</dbReference>
<dbReference type="InterPro" id="IPR013578">
    <property type="entry name" value="Peptidase_M16C_assoc"/>
</dbReference>
<dbReference type="PANTHER" id="PTHR43016">
    <property type="entry name" value="PRESEQUENCE PROTEASE"/>
    <property type="match status" value="1"/>
</dbReference>
<dbReference type="Gene3D" id="3.30.830.10">
    <property type="entry name" value="Metalloenzyme, LuxS/M16 peptidase-like"/>
    <property type="match status" value="4"/>
</dbReference>
<dbReference type="Pfam" id="PF22516">
    <property type="entry name" value="PreP_C"/>
    <property type="match status" value="1"/>
</dbReference>
<dbReference type="GO" id="GO:0016485">
    <property type="term" value="P:protein processing"/>
    <property type="evidence" value="ECO:0007669"/>
    <property type="project" value="TreeGrafter"/>
</dbReference>
<dbReference type="GO" id="GO:0004222">
    <property type="term" value="F:metalloendopeptidase activity"/>
    <property type="evidence" value="ECO:0007669"/>
    <property type="project" value="TreeGrafter"/>
</dbReference>
<organism evidence="2">
    <name type="scientific">Caldilineaceae bacterium SB0662_bin_9</name>
    <dbReference type="NCBI Taxonomy" id="2605258"/>
    <lineage>
        <taxon>Bacteria</taxon>
        <taxon>Bacillati</taxon>
        <taxon>Chloroflexota</taxon>
        <taxon>Caldilineae</taxon>
        <taxon>Caldilineales</taxon>
        <taxon>Caldilineaceae</taxon>
    </lineage>
</organism>
<dbReference type="Pfam" id="PF00675">
    <property type="entry name" value="Peptidase_M16"/>
    <property type="match status" value="1"/>
</dbReference>
<dbReference type="SUPFAM" id="SSF63411">
    <property type="entry name" value="LuxS/MPP-like metallohydrolase"/>
    <property type="match status" value="4"/>
</dbReference>
<proteinExistence type="predicted"/>
<dbReference type="InterPro" id="IPR055130">
    <property type="entry name" value="PreP_C"/>
</dbReference>
<dbReference type="InterPro" id="IPR011249">
    <property type="entry name" value="Metalloenz_LuxS/M16"/>
</dbReference>
<dbReference type="SMART" id="SM01264">
    <property type="entry name" value="M16C_associated"/>
    <property type="match status" value="1"/>
</dbReference>
<name>A0A6B1DNY4_9CHLR</name>
<dbReference type="Pfam" id="PF08367">
    <property type="entry name" value="M16C_assoc"/>
    <property type="match status" value="1"/>
</dbReference>
<protein>
    <submittedName>
        <fullName evidence="2">Peptidase M16</fullName>
    </submittedName>
</protein>
<accession>A0A6B1DNY4</accession>
<dbReference type="AlphaFoldDB" id="A0A6B1DNY4"/>
<evidence type="ECO:0000259" key="1">
    <source>
        <dbReference type="SMART" id="SM01264"/>
    </source>
</evidence>
<comment type="caution">
    <text evidence="2">The sequence shown here is derived from an EMBL/GenBank/DDBJ whole genome shotgun (WGS) entry which is preliminary data.</text>
</comment>
<dbReference type="Pfam" id="PF05193">
    <property type="entry name" value="Peptidase_M16_C"/>
    <property type="match status" value="1"/>
</dbReference>
<gene>
    <name evidence="2" type="ORF">F4Y08_01530</name>
</gene>
<sequence>MSTIEHGFELLADNPLPELGCNLKSYRHLRTGARLVSAVADDPNKVFGVSFRTPVGDSSGIAHILEHSVLCGSEQYPVKKPFLEMLRNSMHTFLNAFTALDRTMYPVASLNLRSFRNLVSVYLDAVFHPLLTESAFEQEGWHLDLEEVDGRLQYKGVVYNEMKGAQANPHSVLMRASTSSLFDNHPYAHDSGGVAHEIRELTYSRLKEFHARHYHPSNAWLFFYGDDDPRWRLETLDTFFEEFTFRADDTRVPLYPLVATQQTVELPFSPIESGQEIEKGFITANWLLSEIDDPLERFLVGITSSCLLGSQSAPLYKALIDSGLGESVVAGGFSFDLRQPMFTVGLEGVELDRFDRVTDLIEETLSNLADTGFDDDLIEAVINSKDFAHREFGNSSFPKGLAIMAGMLSGQMHGGKRQSATLGFQDTLKQARARIEADPGVLTRPLRIHLLDNPHRSTVRLVPDSGAQDAQRRTERERLDELEACLDASEREDIRDRSLWLRQFQAEPDSPEALASLPVLSLSDIDKETREYPCEEIPLDGVRYLSHDIATNGIVYVSLLFDLHHLPAELLDHVELFADALRQTGAGALDHVAFSRRISGTTGGIGAATDLHSKERGEEAAAHLVVGGKCLGHQMEDMVDLLEQMLQSARLDNRDRVRQLVTQARSHAESSLLPSGHSFVGCRLAANNSEADWFDEVTGGIAALQSMRTQADNFIADWDRMASALEEIRTRLFTTDNLLVSVTAPSNDQSRLRELLRPILERLPDTSGDCQPWQRTQFPEEEGLVVPAPVQFVGRAYDLRQAGYEYHGSMAAAARLINTSWLWANVREQGGAYGCSAGYDRHTGQFSCVSYRDPNIAETLGAYDAIPNFLEAAELSNQDLTQLIVGTFGSLDRDLQPRAQGQTALARFLTGSTPDMRQQRRMEILETRPEHVRALAGFLQEAGATTNTVVMGSAEALDQAETSGAVRFRARTVL</sequence>